<proteinExistence type="inferred from homology"/>
<keyword evidence="7 12" id="KW-0694">RNA-binding</keyword>
<feature type="domain" description="TmcA/NAT10 N-terminal" evidence="15">
    <location>
        <begin position="8"/>
        <end position="159"/>
    </location>
</feature>
<feature type="binding site" evidence="12">
    <location>
        <position position="231"/>
    </location>
    <ligand>
        <name>ATP</name>
        <dbReference type="ChEBI" id="CHEBI:30616"/>
    </ligand>
</feature>
<dbReference type="InterPro" id="IPR000182">
    <property type="entry name" value="GNAT_dom"/>
</dbReference>
<keyword evidence="6 12" id="KW-0067">ATP-binding</keyword>
<evidence type="ECO:0000256" key="11">
    <source>
        <dbReference type="ARBA" id="ARBA00049914"/>
    </source>
</evidence>
<comment type="subcellular location">
    <subcellularLocation>
        <location evidence="12">Cytoplasm</location>
    </subcellularLocation>
</comment>
<evidence type="ECO:0000256" key="5">
    <source>
        <dbReference type="ARBA" id="ARBA00022741"/>
    </source>
</evidence>
<dbReference type="Pfam" id="PF13718">
    <property type="entry name" value="GNAT_acetyltr_2"/>
    <property type="match status" value="1"/>
</dbReference>
<dbReference type="GO" id="GO:1990883">
    <property type="term" value="F:18S rRNA cytidine N-acetyltransferase activity"/>
    <property type="evidence" value="ECO:0007669"/>
    <property type="project" value="TreeGrafter"/>
</dbReference>
<evidence type="ECO:0000256" key="8">
    <source>
        <dbReference type="ARBA" id="ARBA00023315"/>
    </source>
</evidence>
<keyword evidence="8 12" id="KW-0012">Acyltransferase</keyword>
<evidence type="ECO:0000256" key="10">
    <source>
        <dbReference type="ARBA" id="ARBA00049889"/>
    </source>
</evidence>
<dbReference type="RefSeq" id="WP_006651666.1">
    <property type="nucleotide sequence ID" value="NZ_AOIM01000009.1"/>
</dbReference>
<dbReference type="InterPro" id="IPR007807">
    <property type="entry name" value="TcmA/NAT10_helicase"/>
</dbReference>
<dbReference type="Gene3D" id="3.40.630.30">
    <property type="match status" value="1"/>
</dbReference>
<gene>
    <name evidence="12" type="primary">tmcA</name>
    <name evidence="17" type="ORF">C483_02026</name>
</gene>
<dbReference type="GO" id="GO:0051392">
    <property type="term" value="F:tRNA cytidine N4-acetyltransferase activity"/>
    <property type="evidence" value="ECO:0007669"/>
    <property type="project" value="UniProtKB-UniRule"/>
</dbReference>
<evidence type="ECO:0000259" key="14">
    <source>
        <dbReference type="Pfam" id="PF05127"/>
    </source>
</evidence>
<evidence type="ECO:0000313" key="17">
    <source>
        <dbReference type="EMBL" id="ELY95103.1"/>
    </source>
</evidence>
<evidence type="ECO:0000256" key="6">
    <source>
        <dbReference type="ARBA" id="ARBA00022840"/>
    </source>
</evidence>
<dbReference type="InterPro" id="IPR024914">
    <property type="entry name" value="tRNA_acetyltr_TmcA"/>
</dbReference>
<dbReference type="OrthoDB" id="312894at2157"/>
<evidence type="ECO:0000256" key="12">
    <source>
        <dbReference type="HAMAP-Rule" id="MF_01886"/>
    </source>
</evidence>
<organism evidence="17 18">
    <name type="scientific">Natrialba hulunbeirensis JCM 10989</name>
    <dbReference type="NCBI Taxonomy" id="1227493"/>
    <lineage>
        <taxon>Archaea</taxon>
        <taxon>Methanobacteriati</taxon>
        <taxon>Methanobacteriota</taxon>
        <taxon>Stenosarchaea group</taxon>
        <taxon>Halobacteria</taxon>
        <taxon>Halobacteriales</taxon>
        <taxon>Natrialbaceae</taxon>
        <taxon>Natrialba</taxon>
    </lineage>
</organism>
<dbReference type="GO" id="GO:0005524">
    <property type="term" value="F:ATP binding"/>
    <property type="evidence" value="ECO:0007669"/>
    <property type="project" value="UniProtKB-UniRule"/>
</dbReference>
<dbReference type="PATRIC" id="fig|1227493.4.peg.388"/>
<dbReference type="PANTHER" id="PTHR10925:SF5">
    <property type="entry name" value="RNA CYTIDINE ACETYLTRANSFERASE"/>
    <property type="match status" value="1"/>
</dbReference>
<dbReference type="InterPro" id="IPR027417">
    <property type="entry name" value="P-loop_NTPase"/>
</dbReference>
<comment type="catalytic activity">
    <reaction evidence="11">
        <text>a cytidine in mRNA + acetyl-CoA + ATP + H2O = an N(4)-acetylcytidine in mRNA + ADP + phosphate + CoA + H(+)</text>
        <dbReference type="Rhea" id="RHEA:58480"/>
        <dbReference type="Rhea" id="RHEA-COMP:15145"/>
        <dbReference type="Rhea" id="RHEA-COMP:15146"/>
        <dbReference type="ChEBI" id="CHEBI:15377"/>
        <dbReference type="ChEBI" id="CHEBI:15378"/>
        <dbReference type="ChEBI" id="CHEBI:30616"/>
        <dbReference type="ChEBI" id="CHEBI:43474"/>
        <dbReference type="ChEBI" id="CHEBI:57287"/>
        <dbReference type="ChEBI" id="CHEBI:57288"/>
        <dbReference type="ChEBI" id="CHEBI:74900"/>
        <dbReference type="ChEBI" id="CHEBI:82748"/>
        <dbReference type="ChEBI" id="CHEBI:456216"/>
    </reaction>
</comment>
<evidence type="ECO:0000313" key="18">
    <source>
        <dbReference type="Proteomes" id="UP000011519"/>
    </source>
</evidence>
<dbReference type="GO" id="GO:0005737">
    <property type="term" value="C:cytoplasm"/>
    <property type="evidence" value="ECO:0007669"/>
    <property type="project" value="UniProtKB-SubCell"/>
</dbReference>
<comment type="caution">
    <text evidence="17">The sequence shown here is derived from an EMBL/GenBank/DDBJ whole genome shotgun (WGS) entry which is preliminary data.</text>
</comment>
<feature type="domain" description="TcmA/NAT10 helicase" evidence="14">
    <location>
        <begin position="249"/>
        <end position="424"/>
    </location>
</feature>
<comment type="caution">
    <text evidence="12">Lacks conserved residue(s) required for the propagation of feature annotation.</text>
</comment>
<dbReference type="Proteomes" id="UP000011519">
    <property type="component" value="Unassembled WGS sequence"/>
</dbReference>
<keyword evidence="1 12" id="KW-0963">Cytoplasm</keyword>
<protein>
    <recommendedName>
        <fullName evidence="12">tRNA(Met) cytidine acetyltransferase TmcA</fullName>
        <ecNumber evidence="12">2.3.1.193</ecNumber>
    </recommendedName>
</protein>
<dbReference type="EMBL" id="AOIM01000009">
    <property type="protein sequence ID" value="ELY95103.1"/>
    <property type="molecule type" value="Genomic_DNA"/>
</dbReference>
<dbReference type="SUPFAM" id="SSF52540">
    <property type="entry name" value="P-loop containing nucleoside triphosphate hydrolases"/>
    <property type="match status" value="1"/>
</dbReference>
<reference evidence="17 18" key="1">
    <citation type="journal article" date="2014" name="PLoS Genet.">
        <title>Phylogenetically driven sequencing of extremely halophilic archaea reveals strategies for static and dynamic osmo-response.</title>
        <authorList>
            <person name="Becker E.A."/>
            <person name="Seitzer P.M."/>
            <person name="Tritt A."/>
            <person name="Larsen D."/>
            <person name="Krusor M."/>
            <person name="Yao A.I."/>
            <person name="Wu D."/>
            <person name="Madern D."/>
            <person name="Eisen J.A."/>
            <person name="Darling A.E."/>
            <person name="Facciotti M.T."/>
        </authorList>
    </citation>
    <scope>NUCLEOTIDE SEQUENCE [LARGE SCALE GENOMIC DNA]</scope>
    <source>
        <strain evidence="17 18">JCM 10989</strain>
    </source>
</reference>
<evidence type="ECO:0000259" key="15">
    <source>
        <dbReference type="Pfam" id="PF08351"/>
    </source>
</evidence>
<dbReference type="InterPro" id="IPR013562">
    <property type="entry name" value="TmcA/NAT10_N"/>
</dbReference>
<dbReference type="AlphaFoldDB" id="M0ACM6"/>
<dbReference type="GO" id="GO:0051391">
    <property type="term" value="P:tRNA acetylation"/>
    <property type="evidence" value="ECO:0007669"/>
    <property type="project" value="UniProtKB-UniRule"/>
</dbReference>
<comment type="catalytic activity">
    <reaction evidence="12">
        <text>cytidine(34) in elongator tRNA(Met) + acetyl-CoA + ATP + H2O = N(4)-acetylcytidine(34) in elongator tRNA(Met) + ADP + phosphate + CoA + H(+)</text>
        <dbReference type="Rhea" id="RHEA:43788"/>
        <dbReference type="Rhea" id="RHEA-COMP:10693"/>
        <dbReference type="Rhea" id="RHEA-COMP:10694"/>
        <dbReference type="ChEBI" id="CHEBI:15377"/>
        <dbReference type="ChEBI" id="CHEBI:15378"/>
        <dbReference type="ChEBI" id="CHEBI:30616"/>
        <dbReference type="ChEBI" id="CHEBI:43474"/>
        <dbReference type="ChEBI" id="CHEBI:57287"/>
        <dbReference type="ChEBI" id="CHEBI:57288"/>
        <dbReference type="ChEBI" id="CHEBI:74900"/>
        <dbReference type="ChEBI" id="CHEBI:82748"/>
        <dbReference type="ChEBI" id="CHEBI:456216"/>
        <dbReference type="EC" id="2.3.1.193"/>
    </reaction>
</comment>
<keyword evidence="5 12" id="KW-0547">Nucleotide-binding</keyword>
<dbReference type="GO" id="GO:0000049">
    <property type="term" value="F:tRNA binding"/>
    <property type="evidence" value="ECO:0007669"/>
    <property type="project" value="UniProtKB-UniRule"/>
</dbReference>
<dbReference type="GO" id="GO:0002101">
    <property type="term" value="P:tRNA wobble cytosine modification"/>
    <property type="evidence" value="ECO:0007669"/>
    <property type="project" value="UniProtKB-UniRule"/>
</dbReference>
<dbReference type="InterPro" id="IPR053477">
    <property type="entry name" value="tRNA_Cytidine_AcTrnsfr"/>
</dbReference>
<evidence type="ECO:0000256" key="7">
    <source>
        <dbReference type="ARBA" id="ARBA00022884"/>
    </source>
</evidence>
<dbReference type="GO" id="GO:0106162">
    <property type="term" value="F:mRNA N-acetyltransferase activity"/>
    <property type="evidence" value="ECO:0007669"/>
    <property type="project" value="RHEA"/>
</dbReference>
<dbReference type="Gene3D" id="3.40.50.11040">
    <property type="match status" value="1"/>
</dbReference>
<comment type="catalytic activity">
    <reaction evidence="9">
        <text>a cytidine in tRNA + acetyl-CoA + ATP + H2O = an N(4)-acetylcytidine in tRNA + ADP + phosphate + CoA + H(+)</text>
        <dbReference type="Rhea" id="RHEA:53876"/>
        <dbReference type="Rhea" id="RHEA-COMP:13670"/>
        <dbReference type="Rhea" id="RHEA-COMP:13671"/>
        <dbReference type="ChEBI" id="CHEBI:15377"/>
        <dbReference type="ChEBI" id="CHEBI:15378"/>
        <dbReference type="ChEBI" id="CHEBI:30616"/>
        <dbReference type="ChEBI" id="CHEBI:43474"/>
        <dbReference type="ChEBI" id="CHEBI:57287"/>
        <dbReference type="ChEBI" id="CHEBI:57288"/>
        <dbReference type="ChEBI" id="CHEBI:74900"/>
        <dbReference type="ChEBI" id="CHEBI:82748"/>
        <dbReference type="ChEBI" id="CHEBI:456216"/>
    </reaction>
</comment>
<dbReference type="STRING" id="1227493.C483_02026"/>
<dbReference type="Pfam" id="PF08351">
    <property type="entry name" value="TmcA_N"/>
    <property type="match status" value="1"/>
</dbReference>
<dbReference type="InterPro" id="IPR016181">
    <property type="entry name" value="Acyl_CoA_acyltransferase"/>
</dbReference>
<comment type="similarity">
    <text evidence="12">Belongs to the TmcA family.</text>
</comment>
<dbReference type="GO" id="GO:1904812">
    <property type="term" value="P:rRNA acetylation involved in maturation of SSU-rRNA"/>
    <property type="evidence" value="ECO:0007669"/>
    <property type="project" value="TreeGrafter"/>
</dbReference>
<dbReference type="Pfam" id="PF05127">
    <property type="entry name" value="NAT10_TcmA_helicase"/>
    <property type="match status" value="1"/>
</dbReference>
<keyword evidence="4 12" id="KW-0819">tRNA processing</keyword>
<dbReference type="EC" id="2.3.1.193" evidence="12"/>
<evidence type="ECO:0000256" key="9">
    <source>
        <dbReference type="ARBA" id="ARBA00049883"/>
    </source>
</evidence>
<dbReference type="PANTHER" id="PTHR10925">
    <property type="entry name" value="N-ACETYLTRANSFERASE 10"/>
    <property type="match status" value="1"/>
</dbReference>
<comment type="function">
    <text evidence="12">Catalyzes the formation of N(4)-acetylcytidine (ac(4)C) at the wobble position of tRNA(Met), by using acetyl-CoA as an acetyl donor and ATP (or GTP).</text>
</comment>
<name>M0ACM6_9EURY</name>
<keyword evidence="2 12" id="KW-0820">tRNA-binding</keyword>
<accession>M0ACM6</accession>
<feature type="binding site" evidence="12">
    <location>
        <begin position="552"/>
        <end position="554"/>
    </location>
    <ligand>
        <name>acetyl-CoA</name>
        <dbReference type="ChEBI" id="CHEBI:57288"/>
    </ligand>
</feature>
<dbReference type="InterPro" id="IPR032672">
    <property type="entry name" value="TmcA/NAT10/Kre33"/>
</dbReference>
<dbReference type="SUPFAM" id="SSF55729">
    <property type="entry name" value="Acyl-CoA N-acyltransferases (Nat)"/>
    <property type="match status" value="1"/>
</dbReference>
<keyword evidence="3 12" id="KW-0808">Transferase</keyword>
<evidence type="ECO:0000256" key="2">
    <source>
        <dbReference type="ARBA" id="ARBA00022555"/>
    </source>
</evidence>
<evidence type="ECO:0000256" key="13">
    <source>
        <dbReference type="SAM" id="MobiDB-lite"/>
    </source>
</evidence>
<evidence type="ECO:0000256" key="4">
    <source>
        <dbReference type="ARBA" id="ARBA00022694"/>
    </source>
</evidence>
<evidence type="ECO:0000259" key="16">
    <source>
        <dbReference type="Pfam" id="PF13718"/>
    </source>
</evidence>
<feature type="region of interest" description="Disordered" evidence="13">
    <location>
        <begin position="185"/>
        <end position="217"/>
    </location>
</feature>
<dbReference type="NCBIfam" id="NF041296">
    <property type="entry name" value="RNAactase_tcmA_Halo"/>
    <property type="match status" value="1"/>
</dbReference>
<evidence type="ECO:0000256" key="1">
    <source>
        <dbReference type="ARBA" id="ARBA00022490"/>
    </source>
</evidence>
<dbReference type="Gene3D" id="3.40.50.300">
    <property type="entry name" value="P-loop containing nucleotide triphosphate hydrolases"/>
    <property type="match status" value="1"/>
</dbReference>
<comment type="catalytic activity">
    <reaction evidence="10">
        <text>a cytidine in RNA + acetyl-CoA + ATP + H2O = an N(4)-acetylcytidine in RNA + ADP + phosphate + CoA + H(+)</text>
        <dbReference type="Rhea" id="RHEA:82211"/>
        <dbReference type="Rhea" id="RHEA-COMP:15704"/>
        <dbReference type="Rhea" id="RHEA-COMP:19834"/>
        <dbReference type="ChEBI" id="CHEBI:15377"/>
        <dbReference type="ChEBI" id="CHEBI:15378"/>
        <dbReference type="ChEBI" id="CHEBI:30616"/>
        <dbReference type="ChEBI" id="CHEBI:43474"/>
        <dbReference type="ChEBI" id="CHEBI:57287"/>
        <dbReference type="ChEBI" id="CHEBI:57288"/>
        <dbReference type="ChEBI" id="CHEBI:74900"/>
        <dbReference type="ChEBI" id="CHEBI:82748"/>
        <dbReference type="ChEBI" id="CHEBI:456216"/>
    </reaction>
</comment>
<evidence type="ECO:0000256" key="3">
    <source>
        <dbReference type="ARBA" id="ARBA00022679"/>
    </source>
</evidence>
<feature type="binding site" evidence="12">
    <location>
        <position position="406"/>
    </location>
    <ligand>
        <name>ATP</name>
        <dbReference type="ChEBI" id="CHEBI:30616"/>
    </ligand>
</feature>
<keyword evidence="18" id="KW-1185">Reference proteome</keyword>
<sequence>MNVGTLATDLYREAQDTTERRALVLSGDRERGYVCIESILSTLPVAITDTTLVGPDDRLRCEQITQPHTTELLGTTRQLLVLDAHADLQPNALGRTVGTIDGGGLLLVLAPELEYWPDQTTTFDESLAVPPFTTADVTGRFRSRVIETLREHRGIGIVEFDGTNSTGVPDDPTELAAHEVTDTGLTHPAPVWQPADDGGNGSGNDSGDRSATPSDTTFPHAAYDACLTGHQRDALATFEALSDSEQAVVLEADRGRGKSSAAGLAAGSFALDGDSVLITAPAFRNTTELFARAGELVGDCDPDADVRTDEQGIPREITTSAGGHIWFRDPAEAVAELNAADVVIVDEAAALPVSRLESFLAADRVAFATTIHGYEGAGRGFSVRFRDRLEESAHEVDDHTLVEPIRYAAGDPLEVWAFRALLLDARPPVSPLVADATPERVDYRVLESDDLLADDHLLREAFGLLVLAHYRTEPNDLARLLDAPNLEARALVQNGHVVSVALLAREGNLDADTRAMMYEGGRVRGNMLPDVLTSQLRDESASKPAGIRIVRIATHHEVRSRGLGSRLLESIRDEFAPTVDWLGTGFGATPGLLEFWRENGFRAVHVSTTRNDASGEYSALMLAPTSEAGRGLHDRHAAWFARRFAALCSDSLADLDPDVVRAVLRATASEAAPPLALGDHDWRVVAGAAYGPGLFDVDPGPFRELVIRYFVEDPAEVDLSARRERLLVLRALQGREWSAVADRLEYPSAGQCMRALGEVFQPLVDEYGDEVAIAVRDRFAGK</sequence>
<dbReference type="HAMAP" id="MF_01886">
    <property type="entry name" value="tRNA_acetyltr_TmcA"/>
    <property type="match status" value="1"/>
</dbReference>
<feature type="domain" description="N-acetyltransferase" evidence="16">
    <location>
        <begin position="463"/>
        <end position="573"/>
    </location>
</feature>